<keyword evidence="3" id="KW-1185">Reference proteome</keyword>
<dbReference type="GO" id="GO:0006629">
    <property type="term" value="P:lipid metabolic process"/>
    <property type="evidence" value="ECO:0007669"/>
    <property type="project" value="InterPro"/>
</dbReference>
<reference evidence="2 3" key="1">
    <citation type="submission" date="2020-08" db="EMBL/GenBank/DDBJ databases">
        <title>Genomic Encyclopedia of Type Strains, Phase IV (KMG-IV): sequencing the most valuable type-strain genomes for metagenomic binning, comparative biology and taxonomic classification.</title>
        <authorList>
            <person name="Goeker M."/>
        </authorList>
    </citation>
    <scope>NUCLEOTIDE SEQUENCE [LARGE SCALE GENOMIC DNA]</scope>
    <source>
        <strain evidence="2 3">DSM 15895</strain>
    </source>
</reference>
<dbReference type="PROSITE" id="PS51704">
    <property type="entry name" value="GP_PDE"/>
    <property type="match status" value="1"/>
</dbReference>
<dbReference type="Pfam" id="PF03009">
    <property type="entry name" value="GDPD"/>
    <property type="match status" value="1"/>
</dbReference>
<dbReference type="InterPro" id="IPR030395">
    <property type="entry name" value="GP_PDE_dom"/>
</dbReference>
<dbReference type="PANTHER" id="PTHR46211">
    <property type="entry name" value="GLYCEROPHOSPHORYL DIESTER PHOSPHODIESTERASE"/>
    <property type="match status" value="1"/>
</dbReference>
<keyword evidence="2" id="KW-0378">Hydrolase</keyword>
<sequence>MSELRIYAHRGASGYSLENTWNAFRKAGESGVGIELDLQITKDGVVIVFHDDNLKRLSGKNLKIDEAEYSLMKELKIGKRWHRRFWHDSIPLGYEVIQWAKDKKVPLNIELKSSFMKHSDGPRIIASMLEGAEDFHVSSFHPELLRNMKALLPEAEMALILKKRIPLEMLEGMHWVDSIHLHKRIYSKRFLEALHGMEKTVRVYGFRGREAAMKKLAPELKGIITDYPHRVTKKLRPPSKG</sequence>
<dbReference type="OrthoDB" id="384721at2"/>
<feature type="domain" description="GP-PDE" evidence="1">
    <location>
        <begin position="4"/>
        <end position="235"/>
    </location>
</feature>
<dbReference type="InterPro" id="IPR017946">
    <property type="entry name" value="PLC-like_Pdiesterase_TIM-brl"/>
</dbReference>
<organism evidence="2 3">
    <name type="scientific">Planococcus koreensis</name>
    <dbReference type="NCBI Taxonomy" id="112331"/>
    <lineage>
        <taxon>Bacteria</taxon>
        <taxon>Bacillati</taxon>
        <taxon>Bacillota</taxon>
        <taxon>Bacilli</taxon>
        <taxon>Bacillales</taxon>
        <taxon>Caryophanaceae</taxon>
        <taxon>Planococcus</taxon>
    </lineage>
</organism>
<comment type="caution">
    <text evidence="2">The sequence shown here is derived from an EMBL/GenBank/DDBJ whole genome shotgun (WGS) entry which is preliminary data.</text>
</comment>
<dbReference type="EMBL" id="JACHHE010000010">
    <property type="protein sequence ID" value="MBB5181512.1"/>
    <property type="molecule type" value="Genomic_DNA"/>
</dbReference>
<dbReference type="RefSeq" id="WP_135504735.1">
    <property type="nucleotide sequence ID" value="NZ_JACHHE010000010.1"/>
</dbReference>
<proteinExistence type="predicted"/>
<dbReference type="Gene3D" id="3.20.20.190">
    <property type="entry name" value="Phosphatidylinositol (PI) phosphodiesterase"/>
    <property type="match status" value="1"/>
</dbReference>
<evidence type="ECO:0000313" key="2">
    <source>
        <dbReference type="EMBL" id="MBB5181512.1"/>
    </source>
</evidence>
<dbReference type="SUPFAM" id="SSF51695">
    <property type="entry name" value="PLC-like phosphodiesterases"/>
    <property type="match status" value="1"/>
</dbReference>
<dbReference type="AlphaFoldDB" id="A0A7W8CTS7"/>
<evidence type="ECO:0000313" key="3">
    <source>
        <dbReference type="Proteomes" id="UP000525923"/>
    </source>
</evidence>
<evidence type="ECO:0000259" key="1">
    <source>
        <dbReference type="PROSITE" id="PS51704"/>
    </source>
</evidence>
<accession>A0A7W8CTS7</accession>
<dbReference type="Proteomes" id="UP000525923">
    <property type="component" value="Unassembled WGS sequence"/>
</dbReference>
<dbReference type="EC" id="3.1.4.46" evidence="2"/>
<name>A0A7W8CTS7_9BACL</name>
<dbReference type="PANTHER" id="PTHR46211:SF1">
    <property type="entry name" value="GLYCEROPHOSPHODIESTER PHOSPHODIESTERASE, CYTOPLASMIC"/>
    <property type="match status" value="1"/>
</dbReference>
<protein>
    <submittedName>
        <fullName evidence="2">Glycerophosphoryl diester phosphodiesterase</fullName>
        <ecNumber evidence="2">3.1.4.46</ecNumber>
    </submittedName>
</protein>
<dbReference type="GO" id="GO:0008889">
    <property type="term" value="F:glycerophosphodiester phosphodiesterase activity"/>
    <property type="evidence" value="ECO:0007669"/>
    <property type="project" value="UniProtKB-EC"/>
</dbReference>
<gene>
    <name evidence="2" type="ORF">HNQ44_002977</name>
</gene>